<keyword evidence="3" id="KW-1185">Reference proteome</keyword>
<dbReference type="AlphaFoldDB" id="A0A918NNC0"/>
<dbReference type="InterPro" id="IPR018958">
    <property type="entry name" value="Knr4/Smi1-like_dom"/>
</dbReference>
<dbReference type="PANTHER" id="PTHR47432:SF1">
    <property type="entry name" value="CELL WALL ASSEMBLY REGULATOR SMI1"/>
    <property type="match status" value="1"/>
</dbReference>
<proteinExistence type="predicted"/>
<reference evidence="2" key="2">
    <citation type="submission" date="2020-09" db="EMBL/GenBank/DDBJ databases">
        <authorList>
            <person name="Sun Q."/>
            <person name="Ohkuma M."/>
        </authorList>
    </citation>
    <scope>NUCLEOTIDE SEQUENCE</scope>
    <source>
        <strain evidence="2">JCM 4956</strain>
    </source>
</reference>
<dbReference type="PANTHER" id="PTHR47432">
    <property type="entry name" value="CELL WALL ASSEMBLY REGULATOR SMI1"/>
    <property type="match status" value="1"/>
</dbReference>
<accession>A0A918NNC0</accession>
<comment type="caution">
    <text evidence="2">The sequence shown here is derived from an EMBL/GenBank/DDBJ whole genome shotgun (WGS) entry which is preliminary data.</text>
</comment>
<reference evidence="2" key="1">
    <citation type="journal article" date="2014" name="Int. J. Syst. Evol. Microbiol.">
        <title>Complete genome sequence of Corynebacterium casei LMG S-19264T (=DSM 44701T), isolated from a smear-ripened cheese.</title>
        <authorList>
            <consortium name="US DOE Joint Genome Institute (JGI-PGF)"/>
            <person name="Walter F."/>
            <person name="Albersmeier A."/>
            <person name="Kalinowski J."/>
            <person name="Ruckert C."/>
        </authorList>
    </citation>
    <scope>NUCLEOTIDE SEQUENCE</scope>
    <source>
        <strain evidence="2">JCM 4956</strain>
    </source>
</reference>
<evidence type="ECO:0000313" key="2">
    <source>
        <dbReference type="EMBL" id="GGX82840.1"/>
    </source>
</evidence>
<dbReference type="Pfam" id="PF09346">
    <property type="entry name" value="SMI1_KNR4"/>
    <property type="match status" value="1"/>
</dbReference>
<name>A0A918NNC0_9ACTN</name>
<dbReference type="Proteomes" id="UP000645555">
    <property type="component" value="Unassembled WGS sequence"/>
</dbReference>
<dbReference type="InterPro" id="IPR051873">
    <property type="entry name" value="KNR4/SMI1_regulator"/>
</dbReference>
<gene>
    <name evidence="2" type="ORF">GCM10010515_58080</name>
</gene>
<evidence type="ECO:0000313" key="3">
    <source>
        <dbReference type="Proteomes" id="UP000645555"/>
    </source>
</evidence>
<organism evidence="2 3">
    <name type="scientific">Streptomyces fructofermentans</name>
    <dbReference type="NCBI Taxonomy" id="152141"/>
    <lineage>
        <taxon>Bacteria</taxon>
        <taxon>Bacillati</taxon>
        <taxon>Actinomycetota</taxon>
        <taxon>Actinomycetes</taxon>
        <taxon>Kitasatosporales</taxon>
        <taxon>Streptomycetaceae</taxon>
        <taxon>Streptomyces</taxon>
    </lineage>
</organism>
<dbReference type="InterPro" id="IPR037883">
    <property type="entry name" value="Knr4/Smi1-like_sf"/>
</dbReference>
<dbReference type="EMBL" id="BMWD01000024">
    <property type="protein sequence ID" value="GGX82840.1"/>
    <property type="molecule type" value="Genomic_DNA"/>
</dbReference>
<protein>
    <recommendedName>
        <fullName evidence="1">Knr4/Smi1-like domain-containing protein</fullName>
    </recommendedName>
</protein>
<evidence type="ECO:0000259" key="1">
    <source>
        <dbReference type="SMART" id="SM00860"/>
    </source>
</evidence>
<sequence length="386" mass="42684">MRNDLVQESWDRIDAWLREHAPRTFATLRPPAEHEEIAAAEEELGVIFPPDLVASLLRHNGALDGAEAFRFSTHDRLLGTSEIVEDTRWMRDIAEDLDDLDEEEAATYWIDGYLKFGSYEVTADGLTIDCRRGRDSYGAIGRFFDETGTDFGRADSLGGYLKELADQLESGQAGGAVTFNGRLFWEWVMPPGPDWGSDDDPLPGPAEQLPELDLSCSPADVLPVGSLDSLEELGALLALLPREQVAEAARKQLRRVAVETGLNKYPEVKSALDALERGEAPPHPEQAGPLALRLRSVIVQADTHRDSPRRWAAEKMVHGIWGSPYRSVCESASIRGRLIVQWRADLHADLGNPPLPPIPDDHFWGTLRNPAIDSSRHAAQYGQGQG</sequence>
<dbReference type="SUPFAM" id="SSF160631">
    <property type="entry name" value="SMI1/KNR4-like"/>
    <property type="match status" value="1"/>
</dbReference>
<dbReference type="RefSeq" id="WP_190038551.1">
    <property type="nucleotide sequence ID" value="NZ_BMWD01000024.1"/>
</dbReference>
<dbReference type="Gene3D" id="3.40.1580.10">
    <property type="entry name" value="SMI1/KNR4-like"/>
    <property type="match status" value="1"/>
</dbReference>
<dbReference type="SMART" id="SM00860">
    <property type="entry name" value="SMI1_KNR4"/>
    <property type="match status" value="1"/>
</dbReference>
<feature type="domain" description="Knr4/Smi1-like" evidence="1">
    <location>
        <begin position="31"/>
        <end position="163"/>
    </location>
</feature>